<dbReference type="Pfam" id="PF10551">
    <property type="entry name" value="MULE"/>
    <property type="match status" value="1"/>
</dbReference>
<name>A0A1S3CPS6_CUCME</name>
<dbReference type="RefSeq" id="XP_008465839.2">
    <property type="nucleotide sequence ID" value="XM_008467617.2"/>
</dbReference>
<reference evidence="4" key="1">
    <citation type="submission" date="2025-08" db="UniProtKB">
        <authorList>
            <consortium name="RefSeq"/>
        </authorList>
    </citation>
    <scope>IDENTIFICATION</scope>
    <source>
        <tissue evidence="4">Stem</tissue>
    </source>
</reference>
<evidence type="ECO:0000256" key="1">
    <source>
        <dbReference type="SAM" id="Phobius"/>
    </source>
</evidence>
<keyword evidence="3" id="KW-1185">Reference proteome</keyword>
<evidence type="ECO:0000313" key="3">
    <source>
        <dbReference type="Proteomes" id="UP001652600"/>
    </source>
</evidence>
<keyword evidence="1" id="KW-1133">Transmembrane helix</keyword>
<keyword evidence="1" id="KW-0472">Membrane</keyword>
<dbReference type="KEGG" id="cmo:103503433"/>
<dbReference type="InterPro" id="IPR018289">
    <property type="entry name" value="MULE_transposase_dom"/>
</dbReference>
<dbReference type="GeneID" id="103503433"/>
<dbReference type="InParanoid" id="A0A1S3CPS6"/>
<feature type="transmembrane region" description="Helical" evidence="1">
    <location>
        <begin position="21"/>
        <end position="42"/>
    </location>
</feature>
<feature type="domain" description="MULE transposase" evidence="2">
    <location>
        <begin position="68"/>
        <end position="162"/>
    </location>
</feature>
<protein>
    <submittedName>
        <fullName evidence="4">Uncharacterized protein LOC103503433</fullName>
    </submittedName>
</protein>
<accession>A0A1S3CPS6</accession>
<evidence type="ECO:0000313" key="4">
    <source>
        <dbReference type="RefSeq" id="XP_008465839.2"/>
    </source>
</evidence>
<sequence length="312" mass="36081">MTCSEAALDDICRSLKDSYKMLLRFTYILELNNPCIFAIYIVDVDGRFLYFFMALSTSISGWQHCRPVISINGTSLMNKYGGTLLSASTPDANDQIFPLAFCIVDFENDSSWTWFCNQLKRIIGGRNEVVIVSDRHKSICKAIEVVFPNVLHCMCLVHLLRNLKLKYKRIVDTVFHAYACGKAFNIVNFEHEMRLLESSTPGIREELESISFAKWSHAYSPHKKYNVVTINISESLNSAMLKARELPICSMLKVLRMMLQRWFFERRNEPNYQVTDFTKTIEGILREQIKRSRSMMVNLVNNMKYQVIDGTS</sequence>
<proteinExistence type="predicted"/>
<organism evidence="3 4">
    <name type="scientific">Cucumis melo</name>
    <name type="common">Muskmelon</name>
    <dbReference type="NCBI Taxonomy" id="3656"/>
    <lineage>
        <taxon>Eukaryota</taxon>
        <taxon>Viridiplantae</taxon>
        <taxon>Streptophyta</taxon>
        <taxon>Embryophyta</taxon>
        <taxon>Tracheophyta</taxon>
        <taxon>Spermatophyta</taxon>
        <taxon>Magnoliopsida</taxon>
        <taxon>eudicotyledons</taxon>
        <taxon>Gunneridae</taxon>
        <taxon>Pentapetalae</taxon>
        <taxon>rosids</taxon>
        <taxon>fabids</taxon>
        <taxon>Cucurbitales</taxon>
        <taxon>Cucurbitaceae</taxon>
        <taxon>Benincaseae</taxon>
        <taxon>Cucumis</taxon>
    </lineage>
</organism>
<dbReference type="PANTHER" id="PTHR31973:SF113">
    <property type="entry name" value="PROTEIN FAR1-RELATED SEQUENCE 5-LIKE"/>
    <property type="match status" value="1"/>
</dbReference>
<evidence type="ECO:0000259" key="2">
    <source>
        <dbReference type="Pfam" id="PF10551"/>
    </source>
</evidence>
<keyword evidence="1" id="KW-0812">Transmembrane</keyword>
<dbReference type="PANTHER" id="PTHR31973">
    <property type="entry name" value="POLYPROTEIN, PUTATIVE-RELATED"/>
    <property type="match status" value="1"/>
</dbReference>
<dbReference type="Proteomes" id="UP001652600">
    <property type="component" value="Chromosome 9"/>
</dbReference>
<gene>
    <name evidence="4" type="primary">LOC103503433</name>
</gene>
<dbReference type="AlphaFoldDB" id="A0A1S3CPS6"/>